<keyword evidence="4" id="KW-1185">Reference proteome</keyword>
<gene>
    <name evidence="3" type="ORF">CEPIT_LOCUS27895</name>
</gene>
<dbReference type="EMBL" id="CAMAPF010000945">
    <property type="protein sequence ID" value="CAH9126901.1"/>
    <property type="molecule type" value="Genomic_DNA"/>
</dbReference>
<dbReference type="PANTHER" id="PTHR31099:SF49">
    <property type="entry name" value="MYOSIN HEAVY CHAIN-LIKE PROTEIN"/>
    <property type="match status" value="1"/>
</dbReference>
<name>A0AAV0EUL8_9ASTE</name>
<evidence type="ECO:0000259" key="2">
    <source>
        <dbReference type="Pfam" id="PF04195"/>
    </source>
</evidence>
<dbReference type="InterPro" id="IPR007321">
    <property type="entry name" value="Transposase_28"/>
</dbReference>
<feature type="domain" description="Transposase (putative) gypsy type" evidence="2">
    <location>
        <begin position="4"/>
        <end position="69"/>
    </location>
</feature>
<feature type="region of interest" description="Disordered" evidence="1">
    <location>
        <begin position="141"/>
        <end position="167"/>
    </location>
</feature>
<dbReference type="Pfam" id="PF04195">
    <property type="entry name" value="Transposase_28"/>
    <property type="match status" value="1"/>
</dbReference>
<organism evidence="3 4">
    <name type="scientific">Cuscuta epithymum</name>
    <dbReference type="NCBI Taxonomy" id="186058"/>
    <lineage>
        <taxon>Eukaryota</taxon>
        <taxon>Viridiplantae</taxon>
        <taxon>Streptophyta</taxon>
        <taxon>Embryophyta</taxon>
        <taxon>Tracheophyta</taxon>
        <taxon>Spermatophyta</taxon>
        <taxon>Magnoliopsida</taxon>
        <taxon>eudicotyledons</taxon>
        <taxon>Gunneridae</taxon>
        <taxon>Pentapetalae</taxon>
        <taxon>asterids</taxon>
        <taxon>lamiids</taxon>
        <taxon>Solanales</taxon>
        <taxon>Convolvulaceae</taxon>
        <taxon>Cuscuteae</taxon>
        <taxon>Cuscuta</taxon>
        <taxon>Cuscuta subgen. Cuscuta</taxon>
    </lineage>
</organism>
<protein>
    <recommendedName>
        <fullName evidence="2">Transposase (putative) gypsy type domain-containing protein</fullName>
    </recommendedName>
</protein>
<sequence>MLMVHLDSIKSGLQFPLHQFYLDFFHRYQVVPAQFMPNSFRFISAFIAWCSDMGVDPSLDLFLHFFKVSRQNSDGFLRVSARPGRRLFHGAPTSFHDWKHQFFFLRFPEGRFLERWNGYSLKIGPPSLTDGLEEAINKLKKGGSDCESRPVNGSGPGRDVVFQTRTR</sequence>
<dbReference type="Proteomes" id="UP001152523">
    <property type="component" value="Unassembled WGS sequence"/>
</dbReference>
<dbReference type="PANTHER" id="PTHR31099">
    <property type="entry name" value="OS06G0165300 PROTEIN"/>
    <property type="match status" value="1"/>
</dbReference>
<proteinExistence type="predicted"/>
<accession>A0AAV0EUL8</accession>
<comment type="caution">
    <text evidence="3">The sequence shown here is derived from an EMBL/GenBank/DDBJ whole genome shotgun (WGS) entry which is preliminary data.</text>
</comment>
<evidence type="ECO:0000313" key="3">
    <source>
        <dbReference type="EMBL" id="CAH9126901.1"/>
    </source>
</evidence>
<evidence type="ECO:0000256" key="1">
    <source>
        <dbReference type="SAM" id="MobiDB-lite"/>
    </source>
</evidence>
<reference evidence="3" key="1">
    <citation type="submission" date="2022-07" db="EMBL/GenBank/DDBJ databases">
        <authorList>
            <person name="Macas J."/>
            <person name="Novak P."/>
            <person name="Neumann P."/>
        </authorList>
    </citation>
    <scope>NUCLEOTIDE SEQUENCE</scope>
</reference>
<evidence type="ECO:0000313" key="4">
    <source>
        <dbReference type="Proteomes" id="UP001152523"/>
    </source>
</evidence>
<dbReference type="AlphaFoldDB" id="A0AAV0EUL8"/>